<name>A0A0R3S1I1_9BILA</name>
<dbReference type="PANTHER" id="PTHR12243">
    <property type="entry name" value="MADF DOMAIN TRANSCRIPTION FACTOR"/>
    <property type="match status" value="1"/>
</dbReference>
<keyword evidence="2" id="KW-1185">Reference proteome</keyword>
<dbReference type="STRING" id="1147741.A0A0R3S1I1"/>
<evidence type="ECO:0000313" key="2">
    <source>
        <dbReference type="Proteomes" id="UP000050640"/>
    </source>
</evidence>
<dbReference type="GO" id="GO:0005634">
    <property type="term" value="C:nucleus"/>
    <property type="evidence" value="ECO:0007669"/>
    <property type="project" value="TreeGrafter"/>
</dbReference>
<dbReference type="GO" id="GO:0006357">
    <property type="term" value="P:regulation of transcription by RNA polymerase II"/>
    <property type="evidence" value="ECO:0007669"/>
    <property type="project" value="TreeGrafter"/>
</dbReference>
<dbReference type="InterPro" id="IPR039353">
    <property type="entry name" value="TF_Adf1"/>
</dbReference>
<proteinExistence type="predicted"/>
<dbReference type="SMART" id="SM00595">
    <property type="entry name" value="MADF"/>
    <property type="match status" value="1"/>
</dbReference>
<feature type="domain" description="MADF" evidence="1">
    <location>
        <begin position="124"/>
        <end position="216"/>
    </location>
</feature>
<dbReference type="AlphaFoldDB" id="A0A0R3S1I1"/>
<dbReference type="WBParaSite" id="EEL_0000852501-mRNA-1">
    <property type="protein sequence ID" value="EEL_0000852501-mRNA-1"/>
    <property type="gene ID" value="EEL_0000852501"/>
</dbReference>
<dbReference type="GO" id="GO:0005667">
    <property type="term" value="C:transcription regulator complex"/>
    <property type="evidence" value="ECO:0007669"/>
    <property type="project" value="TreeGrafter"/>
</dbReference>
<evidence type="ECO:0000259" key="1">
    <source>
        <dbReference type="PROSITE" id="PS51029"/>
    </source>
</evidence>
<organism evidence="2 3">
    <name type="scientific">Elaeophora elaphi</name>
    <dbReference type="NCBI Taxonomy" id="1147741"/>
    <lineage>
        <taxon>Eukaryota</taxon>
        <taxon>Metazoa</taxon>
        <taxon>Ecdysozoa</taxon>
        <taxon>Nematoda</taxon>
        <taxon>Chromadorea</taxon>
        <taxon>Rhabditida</taxon>
        <taxon>Spirurina</taxon>
        <taxon>Spiruromorpha</taxon>
        <taxon>Filarioidea</taxon>
        <taxon>Onchocercidae</taxon>
        <taxon>Elaeophora</taxon>
    </lineage>
</organism>
<dbReference type="PANTHER" id="PTHR12243:SF67">
    <property type="entry name" value="COREPRESSOR OF PANGOLIN, ISOFORM A-RELATED"/>
    <property type="match status" value="1"/>
</dbReference>
<dbReference type="PROSITE" id="PS51029">
    <property type="entry name" value="MADF"/>
    <property type="match status" value="1"/>
</dbReference>
<dbReference type="Proteomes" id="UP000050640">
    <property type="component" value="Unplaced"/>
</dbReference>
<dbReference type="Pfam" id="PF10545">
    <property type="entry name" value="MADF_DNA_bdg"/>
    <property type="match status" value="1"/>
</dbReference>
<reference evidence="3" key="1">
    <citation type="submission" date="2017-02" db="UniProtKB">
        <authorList>
            <consortium name="WormBaseParasite"/>
        </authorList>
    </citation>
    <scope>IDENTIFICATION</scope>
</reference>
<dbReference type="InterPro" id="IPR006578">
    <property type="entry name" value="MADF-dom"/>
</dbReference>
<sequence>MYLQLFWRRNFWTLEYPNIVEIDPVFCPGEKGGAMMMRSASSQPSHLIPDAIRVAMGAVDGSTAATSATYVETVLPDEHESVFVEIPVDKSNEMEMGVEHEHHVPHHHESRRTIGQVNDELRFSIIDAVYLRPAIWDHGRELRSLGQRKDHFIEIAALLSTDENLLSCHDIEKQWKNLKDSYFKLRKKVKIDASGKLIQPRWKYFSAMMFLDRLSNGSASFSGANTSVCDETNDAALVRQDSFLGKRNADGNLTAVASGRHFIDGRCRIRKGMISTSNSLDGESTESTVVTEDEYSAFCNSLIYPLREIGSMNRLEYIKLQKLIRDAIYEKQMELLENESAGQ</sequence>
<protein>
    <submittedName>
        <fullName evidence="3">MADF domain-containing protein</fullName>
    </submittedName>
</protein>
<evidence type="ECO:0000313" key="3">
    <source>
        <dbReference type="WBParaSite" id="EEL_0000852501-mRNA-1"/>
    </source>
</evidence>
<accession>A0A0R3S1I1</accession>